<name>A0A914YUU7_9BILA</name>
<reference evidence="2" key="1">
    <citation type="submission" date="2022-11" db="UniProtKB">
        <authorList>
            <consortium name="WormBaseParasite"/>
        </authorList>
    </citation>
    <scope>IDENTIFICATION</scope>
</reference>
<dbReference type="AlphaFoldDB" id="A0A914YUU7"/>
<keyword evidence="1" id="KW-1185">Reference proteome</keyword>
<proteinExistence type="predicted"/>
<dbReference type="Proteomes" id="UP000887577">
    <property type="component" value="Unplaced"/>
</dbReference>
<organism evidence="1 2">
    <name type="scientific">Panagrolaimus superbus</name>
    <dbReference type="NCBI Taxonomy" id="310955"/>
    <lineage>
        <taxon>Eukaryota</taxon>
        <taxon>Metazoa</taxon>
        <taxon>Ecdysozoa</taxon>
        <taxon>Nematoda</taxon>
        <taxon>Chromadorea</taxon>
        <taxon>Rhabditida</taxon>
        <taxon>Tylenchina</taxon>
        <taxon>Panagrolaimomorpha</taxon>
        <taxon>Panagrolaimoidea</taxon>
        <taxon>Panagrolaimidae</taxon>
        <taxon>Panagrolaimus</taxon>
    </lineage>
</organism>
<evidence type="ECO:0000313" key="1">
    <source>
        <dbReference type="Proteomes" id="UP000887577"/>
    </source>
</evidence>
<dbReference type="WBParaSite" id="PSU_v2.g3446.t1">
    <property type="protein sequence ID" value="PSU_v2.g3446.t1"/>
    <property type="gene ID" value="PSU_v2.g3446"/>
</dbReference>
<accession>A0A914YUU7</accession>
<sequence>MKAFSDLLKMTKCVSTINDTPTRIDITFTDENICLSVLKRHGKFGLRVIETALQYTPTLVCDRIPIWMRPAFRAALTFNRINLLEVLTLHNTAVTQIHTIAKNVKRLVDHSGNLIGNKTTGSYDFVYTKQINLAWTKKFFSEMKFDVKVLKIEIEENDFGFMQIESGFKNTTWNKNPRLDNIEKVIVVFTLHKSHKPFIQNLINTFVTTFPNLKSLILEIGYNCHCTSEIERQHFGLPKKFTKLFSTFENVEIPEQMNDVKFNLECHCTERIYSRELECPHQLRKVLKSYQMITDEKKFVNGKRISITVIRKVQEYC</sequence>
<evidence type="ECO:0000313" key="2">
    <source>
        <dbReference type="WBParaSite" id="PSU_v2.g3446.t1"/>
    </source>
</evidence>
<protein>
    <submittedName>
        <fullName evidence="2">SWIM-type domain-containing protein</fullName>
    </submittedName>
</protein>